<dbReference type="InterPro" id="IPR007048">
    <property type="entry name" value="IraD/Gp25-like"/>
</dbReference>
<dbReference type="PANTHER" id="PTHR38595">
    <property type="entry name" value="CYTOPLASMIC PROTEIN-RELATED"/>
    <property type="match status" value="1"/>
</dbReference>
<dbReference type="InterPro" id="IPR053176">
    <property type="entry name" value="T6SS_TssE1-like"/>
</dbReference>
<organism evidence="1">
    <name type="scientific">Ectopseudomonas oleovorans</name>
    <name type="common">Pseudomonas oleovorans</name>
    <dbReference type="NCBI Taxonomy" id="301"/>
    <lineage>
        <taxon>Bacteria</taxon>
        <taxon>Pseudomonadati</taxon>
        <taxon>Pseudomonadota</taxon>
        <taxon>Gammaproteobacteria</taxon>
        <taxon>Pseudomonadales</taxon>
        <taxon>Pseudomonadaceae</taxon>
        <taxon>Ectopseudomonas</taxon>
    </lineage>
</organism>
<proteinExistence type="predicted"/>
<dbReference type="SUPFAM" id="SSF160719">
    <property type="entry name" value="gpW/gp25-like"/>
    <property type="match status" value="1"/>
</dbReference>
<reference evidence="1" key="1">
    <citation type="submission" date="2018-11" db="EMBL/GenBank/DDBJ databases">
        <authorList>
            <consortium name="Genoscope - CEA"/>
            <person name="William W."/>
        </authorList>
    </citation>
    <scope>NUCLEOTIDE SEQUENCE [LARGE SCALE GENOMIC DNA]</scope>
    <source>
        <strain evidence="1">T9AD</strain>
    </source>
</reference>
<gene>
    <name evidence="1" type="ORF">POT9AD_5041</name>
</gene>
<sequence>MRAPLFERLSAEADEAPAFDREALAESVRQELMRLLNTRRPQRVAGQPLTLLDYGIADWAGLQALRADDRRLLLREVRAAVQHFEPRLQLSDIDVEPSPGQPQRLSIRLAGRLREGQHTWPATFLLASGDEGIEVRHE</sequence>
<dbReference type="PANTHER" id="PTHR38595:SF2">
    <property type="entry name" value="TYPE VI SECRETION SYSTEM BASEPLATE SUBUNIT TSSE"/>
    <property type="match status" value="1"/>
</dbReference>
<accession>A0A653BBG7</accession>
<evidence type="ECO:0000313" key="1">
    <source>
        <dbReference type="EMBL" id="VDN66016.1"/>
    </source>
</evidence>
<dbReference type="NCBIfam" id="TIGR03357">
    <property type="entry name" value="VI_zyme"/>
    <property type="match status" value="1"/>
</dbReference>
<protein>
    <submittedName>
        <fullName evidence="1">Type VI secretion system lysozyme-related protein</fullName>
    </submittedName>
</protein>
<dbReference type="InterPro" id="IPR017737">
    <property type="entry name" value="TssE1-like"/>
</dbReference>
<dbReference type="EMBL" id="LR130779">
    <property type="protein sequence ID" value="VDN66016.1"/>
    <property type="molecule type" value="Genomic_DNA"/>
</dbReference>
<dbReference type="AlphaFoldDB" id="A0A653BBG7"/>
<name>A0A653BBG7_ECTOL</name>
<dbReference type="OrthoDB" id="119583at2"/>
<dbReference type="Pfam" id="PF04965">
    <property type="entry name" value="GPW_gp25"/>
    <property type="match status" value="1"/>
</dbReference>
<dbReference type="Gene3D" id="3.10.450.40">
    <property type="match status" value="1"/>
</dbReference>